<sequence>LYTVTYTNCSANCPQSSAVLRALQDRLAATSGLPPVTLVTISFDPARDTPAALDTYARQIGADPQRWRFATGTPAELKTLIGAGFRTYYQAQPDGSYAFDPVFVLVDDENTIRAEYRTAKPDLDTILRDVRLIADEARNSHGAQRYVYEAAHLFVCYPR</sequence>
<dbReference type="CDD" id="cd02968">
    <property type="entry name" value="SCO"/>
    <property type="match status" value="1"/>
</dbReference>
<evidence type="ECO:0000313" key="5">
    <source>
        <dbReference type="Proteomes" id="UP000050509"/>
    </source>
</evidence>
<protein>
    <recommendedName>
        <fullName evidence="6">SCO family protein</fullName>
    </recommendedName>
</protein>
<evidence type="ECO:0000313" key="4">
    <source>
        <dbReference type="EMBL" id="KPV52296.1"/>
    </source>
</evidence>
<dbReference type="SUPFAM" id="SSF52833">
    <property type="entry name" value="Thioredoxin-like"/>
    <property type="match status" value="1"/>
</dbReference>
<dbReference type="PATRIC" id="fig|186479.3.peg.9195"/>
<dbReference type="GO" id="GO:0046872">
    <property type="term" value="F:metal ion binding"/>
    <property type="evidence" value="ECO:0007669"/>
    <property type="project" value="UniProtKB-KW"/>
</dbReference>
<dbReference type="EMBL" id="LJCR01000592">
    <property type="protein sequence ID" value="KPV52296.1"/>
    <property type="molecule type" value="Genomic_DNA"/>
</dbReference>
<dbReference type="PANTHER" id="PTHR12151">
    <property type="entry name" value="ELECTRON TRANSPORT PROTIN SCO1/SENC FAMILY MEMBER"/>
    <property type="match status" value="1"/>
</dbReference>
<feature type="binding site" evidence="2">
    <location>
        <position position="9"/>
    </location>
    <ligand>
        <name>Cu cation</name>
        <dbReference type="ChEBI" id="CHEBI:23378"/>
    </ligand>
</feature>
<dbReference type="InterPro" id="IPR036249">
    <property type="entry name" value="Thioredoxin-like_sf"/>
</dbReference>
<organism evidence="4 5">
    <name type="scientific">Kouleothrix aurantiaca</name>
    <dbReference type="NCBI Taxonomy" id="186479"/>
    <lineage>
        <taxon>Bacteria</taxon>
        <taxon>Bacillati</taxon>
        <taxon>Chloroflexota</taxon>
        <taxon>Chloroflexia</taxon>
        <taxon>Chloroflexales</taxon>
        <taxon>Roseiflexineae</taxon>
        <taxon>Roseiflexaceae</taxon>
        <taxon>Kouleothrix</taxon>
    </lineage>
</organism>
<evidence type="ECO:0008006" key="6">
    <source>
        <dbReference type="Google" id="ProtNLM"/>
    </source>
</evidence>
<comment type="similarity">
    <text evidence="1">Belongs to the SCO1/2 family.</text>
</comment>
<evidence type="ECO:0000256" key="2">
    <source>
        <dbReference type="PIRSR" id="PIRSR603782-1"/>
    </source>
</evidence>
<reference evidence="4 5" key="1">
    <citation type="submission" date="2015-09" db="EMBL/GenBank/DDBJ databases">
        <title>Draft genome sequence of Kouleothrix aurantiaca JCM 19913.</title>
        <authorList>
            <person name="Hemp J."/>
        </authorList>
    </citation>
    <scope>NUCLEOTIDE SEQUENCE [LARGE SCALE GENOMIC DNA]</scope>
    <source>
        <strain evidence="4 5">COM-B</strain>
    </source>
</reference>
<dbReference type="Proteomes" id="UP000050509">
    <property type="component" value="Unassembled WGS sequence"/>
</dbReference>
<evidence type="ECO:0000256" key="1">
    <source>
        <dbReference type="ARBA" id="ARBA00010996"/>
    </source>
</evidence>
<feature type="non-terminal residue" evidence="4">
    <location>
        <position position="1"/>
    </location>
</feature>
<accession>A0A0P9FGP6</accession>
<gene>
    <name evidence="4" type="ORF">SE17_16330</name>
</gene>
<feature type="disulfide bond" description="Redox-active" evidence="3">
    <location>
        <begin position="9"/>
        <end position="13"/>
    </location>
</feature>
<name>A0A0P9FGP6_9CHLR</name>
<comment type="caution">
    <text evidence="4">The sequence shown here is derived from an EMBL/GenBank/DDBJ whole genome shotgun (WGS) entry which is preliminary data.</text>
</comment>
<dbReference type="InterPro" id="IPR003782">
    <property type="entry name" value="SCO1/SenC"/>
</dbReference>
<keyword evidence="2" id="KW-0479">Metal-binding</keyword>
<keyword evidence="3" id="KW-1015">Disulfide bond</keyword>
<keyword evidence="5" id="KW-1185">Reference proteome</keyword>
<dbReference type="AlphaFoldDB" id="A0A0P9FGP6"/>
<proteinExistence type="inferred from homology"/>
<keyword evidence="2" id="KW-0186">Copper</keyword>
<dbReference type="Gene3D" id="3.40.30.10">
    <property type="entry name" value="Glutaredoxin"/>
    <property type="match status" value="1"/>
</dbReference>
<evidence type="ECO:0000256" key="3">
    <source>
        <dbReference type="PIRSR" id="PIRSR603782-2"/>
    </source>
</evidence>
<dbReference type="PANTHER" id="PTHR12151:SF25">
    <property type="entry name" value="LINALOOL DEHYDRATASE_ISOMERASE DOMAIN-CONTAINING PROTEIN"/>
    <property type="match status" value="1"/>
</dbReference>
<dbReference type="Pfam" id="PF02630">
    <property type="entry name" value="SCO1-SenC"/>
    <property type="match status" value="1"/>
</dbReference>
<feature type="binding site" evidence="2">
    <location>
        <position position="13"/>
    </location>
    <ligand>
        <name>Cu cation</name>
        <dbReference type="ChEBI" id="CHEBI:23378"/>
    </ligand>
</feature>